<dbReference type="InterPro" id="IPR036286">
    <property type="entry name" value="LexA/Signal_pep-like_sf"/>
</dbReference>
<keyword evidence="2" id="KW-0238">DNA-binding</keyword>
<dbReference type="InterPro" id="IPR015927">
    <property type="entry name" value="Peptidase_S24_S26A/B/C"/>
</dbReference>
<evidence type="ECO:0000313" key="6">
    <source>
        <dbReference type="Proteomes" id="UP000218731"/>
    </source>
</evidence>
<feature type="domain" description="Peptidase S24/S26A/S26B/S26C" evidence="4">
    <location>
        <begin position="67"/>
        <end position="190"/>
    </location>
</feature>
<accession>A0A1L7NES5</accession>
<dbReference type="Pfam" id="PF00717">
    <property type="entry name" value="Peptidase_S24"/>
    <property type="match status" value="1"/>
</dbReference>
<dbReference type="Proteomes" id="UP000218731">
    <property type="component" value="Chromosome 1"/>
</dbReference>
<dbReference type="Gene3D" id="2.10.109.10">
    <property type="entry name" value="Umud Fragment, subunit A"/>
    <property type="match status" value="1"/>
</dbReference>
<keyword evidence="3" id="KW-0804">Transcription</keyword>
<organism evidence="5 6">
    <name type="scientific">Pseudomonas putida</name>
    <name type="common">Arthrobacter siderocapsulatus</name>
    <dbReference type="NCBI Taxonomy" id="303"/>
    <lineage>
        <taxon>Bacteria</taxon>
        <taxon>Pseudomonadati</taxon>
        <taxon>Pseudomonadota</taxon>
        <taxon>Gammaproteobacteria</taxon>
        <taxon>Pseudomonadales</taxon>
        <taxon>Pseudomonadaceae</taxon>
        <taxon>Pseudomonas</taxon>
    </lineage>
</organism>
<protein>
    <submittedName>
        <fullName evidence="5">Transcriptional regulator</fullName>
    </submittedName>
</protein>
<dbReference type="PANTHER" id="PTHR40661:SF2">
    <property type="entry name" value="HTH-TYPE TRANSCRIPTIONAL REGULATOR PRTR"/>
    <property type="match status" value="1"/>
</dbReference>
<evidence type="ECO:0000256" key="3">
    <source>
        <dbReference type="ARBA" id="ARBA00023163"/>
    </source>
</evidence>
<dbReference type="EMBL" id="AP015029">
    <property type="protein sequence ID" value="BAW23989.1"/>
    <property type="molecule type" value="Genomic_DNA"/>
</dbReference>
<dbReference type="InterPro" id="IPR039418">
    <property type="entry name" value="LexA-like"/>
</dbReference>
<evidence type="ECO:0000313" key="5">
    <source>
        <dbReference type="EMBL" id="BAW23989.1"/>
    </source>
</evidence>
<dbReference type="CDD" id="cd06529">
    <property type="entry name" value="S24_LexA-like"/>
    <property type="match status" value="1"/>
</dbReference>
<evidence type="ECO:0000256" key="1">
    <source>
        <dbReference type="ARBA" id="ARBA00023015"/>
    </source>
</evidence>
<sequence length="196" mass="22024">MLGVRLPWLQDGEGDEEWAPWTYDDSHYDRITSAKSNAEVLGPLDAWDDDTPLDDDEVYVPFLKEVELSAGSGRTVVEQSHKQKLRFGKLTLRKQGVQPEDAVCVTVSGNSMEPVLPDKSTVGVDQGSTSVVDGKMYAIDHDGQLRVKTLYRLPGGGIRMRSFNRDEHPDEEYTAQQMADQNIHIKGKVFWSSVLW</sequence>
<reference evidence="5 6" key="1">
    <citation type="submission" date="2015-11" db="EMBL/GenBank/DDBJ databases">
        <title>Complete genome sequencing of a biphenyl-degrading bacterium, Pseudomonas putida KF715 (=NBRC110667).</title>
        <authorList>
            <person name="Suenaga H."/>
            <person name="Fujihara N."/>
            <person name="Watanabe T."/>
            <person name="Hirose J."/>
            <person name="Kimura N."/>
            <person name="Yamazoe A."/>
            <person name="Hosoyama A."/>
            <person name="Shimodaira J."/>
            <person name="Furukawa K."/>
        </authorList>
    </citation>
    <scope>NUCLEOTIDE SEQUENCE [LARGE SCALE GENOMIC DNA]</scope>
    <source>
        <strain evidence="5 6">KF715</strain>
    </source>
</reference>
<dbReference type="AlphaFoldDB" id="A0A1L7NES5"/>
<dbReference type="SUPFAM" id="SSF51306">
    <property type="entry name" value="LexA/Signal peptidase"/>
    <property type="match status" value="1"/>
</dbReference>
<proteinExistence type="predicted"/>
<dbReference type="PANTHER" id="PTHR40661">
    <property type="match status" value="1"/>
</dbReference>
<evidence type="ECO:0000259" key="4">
    <source>
        <dbReference type="Pfam" id="PF00717"/>
    </source>
</evidence>
<evidence type="ECO:0000256" key="2">
    <source>
        <dbReference type="ARBA" id="ARBA00023125"/>
    </source>
</evidence>
<keyword evidence="1" id="KW-0805">Transcription regulation</keyword>
<dbReference type="GO" id="GO:0003677">
    <property type="term" value="F:DNA binding"/>
    <property type="evidence" value="ECO:0007669"/>
    <property type="project" value="UniProtKB-KW"/>
</dbReference>
<name>A0A1L7NES5_PSEPU</name>
<gene>
    <name evidence="5" type="ORF">KF715C_ch34160</name>
</gene>